<comment type="caution">
    <text evidence="1">The sequence shown here is derived from an EMBL/GenBank/DDBJ whole genome shotgun (WGS) entry which is preliminary data.</text>
</comment>
<dbReference type="Proteomes" id="UP001139648">
    <property type="component" value="Unassembled WGS sequence"/>
</dbReference>
<accession>A0A9X2GTG3</accession>
<sequence>MDEWIAVEGGAGGKPRWRRLGRAIRTGDGLYVVDVRGAELSPDRFDGLRLAGAEPDSLDEGFAVMDVSQSESTLTVRVAEFADPADSHLWSLLRHLGELEVALAGFDVAGCARDQVFLRAPQHHAKGSSTRYVLWSTPSWP</sequence>
<dbReference type="EMBL" id="JAMZEB010000002">
    <property type="protein sequence ID" value="MCP2363467.1"/>
    <property type="molecule type" value="Genomic_DNA"/>
</dbReference>
<keyword evidence="2" id="KW-1185">Reference proteome</keyword>
<organism evidence="1 2">
    <name type="scientific">Nonomuraea thailandensis</name>
    <dbReference type="NCBI Taxonomy" id="1188745"/>
    <lineage>
        <taxon>Bacteria</taxon>
        <taxon>Bacillati</taxon>
        <taxon>Actinomycetota</taxon>
        <taxon>Actinomycetes</taxon>
        <taxon>Streptosporangiales</taxon>
        <taxon>Streptosporangiaceae</taxon>
        <taxon>Nonomuraea</taxon>
    </lineage>
</organism>
<name>A0A9X2GTG3_9ACTN</name>
<gene>
    <name evidence="1" type="ORF">HD597_010487</name>
</gene>
<reference evidence="1" key="1">
    <citation type="submission" date="2022-06" db="EMBL/GenBank/DDBJ databases">
        <title>Sequencing the genomes of 1000 actinobacteria strains.</title>
        <authorList>
            <person name="Klenk H.-P."/>
        </authorList>
    </citation>
    <scope>NUCLEOTIDE SEQUENCE</scope>
    <source>
        <strain evidence="1">DSM 46694</strain>
    </source>
</reference>
<evidence type="ECO:0000313" key="2">
    <source>
        <dbReference type="Proteomes" id="UP001139648"/>
    </source>
</evidence>
<evidence type="ECO:0000313" key="1">
    <source>
        <dbReference type="EMBL" id="MCP2363467.1"/>
    </source>
</evidence>
<dbReference type="RefSeq" id="WP_253755066.1">
    <property type="nucleotide sequence ID" value="NZ_BAABKA010000006.1"/>
</dbReference>
<proteinExistence type="predicted"/>
<protein>
    <recommendedName>
        <fullName evidence="3">DUF4265 domain-containing protein</fullName>
    </recommendedName>
</protein>
<dbReference type="AlphaFoldDB" id="A0A9X2GTG3"/>
<evidence type="ECO:0008006" key="3">
    <source>
        <dbReference type="Google" id="ProtNLM"/>
    </source>
</evidence>